<reference evidence="3 4" key="1">
    <citation type="submission" date="2018-05" db="EMBL/GenBank/DDBJ databases">
        <title>Chitinophaga sp. K3CV102501T nov., isolated from isolated from a monsoon evergreen broad-leaved forest soil.</title>
        <authorList>
            <person name="Lv Y."/>
        </authorList>
    </citation>
    <scope>NUCLEOTIDE SEQUENCE [LARGE SCALE GENOMIC DNA]</scope>
    <source>
        <strain evidence="3 4">GDMCC 1.1325</strain>
    </source>
</reference>
<evidence type="ECO:0000256" key="1">
    <source>
        <dbReference type="SAM" id="SignalP"/>
    </source>
</evidence>
<dbReference type="Pfam" id="PF11396">
    <property type="entry name" value="PepSY_like"/>
    <property type="match status" value="1"/>
</dbReference>
<gene>
    <name evidence="3" type="ORF">DF182_05580</name>
</gene>
<dbReference type="EMBL" id="QFFJ01000001">
    <property type="protein sequence ID" value="RBL92065.1"/>
    <property type="molecule type" value="Genomic_DNA"/>
</dbReference>
<protein>
    <recommendedName>
        <fullName evidence="2">Putative beta-lactamase-inhibitor-like PepSY-like domain-containing protein</fullName>
    </recommendedName>
</protein>
<comment type="caution">
    <text evidence="3">The sequence shown here is derived from an EMBL/GenBank/DDBJ whole genome shotgun (WGS) entry which is preliminary data.</text>
</comment>
<keyword evidence="1" id="KW-0732">Signal</keyword>
<keyword evidence="4" id="KW-1185">Reference proteome</keyword>
<sequence>MKKHLMMVLSIGITVTAVAQVKVPAAAKTAFEKAYPGATKVKWNKEGIADTEVSFVHNGKHQSAVYNQAGILQETEETIAVSALPASVTAYLKEHYKGARIAEAAKITKAGGEVNYEAEVNKKDVLFDTNGKFLKEVVEH</sequence>
<name>A0A365Y2G7_9BACT</name>
<evidence type="ECO:0000259" key="2">
    <source>
        <dbReference type="Pfam" id="PF11396"/>
    </source>
</evidence>
<proteinExistence type="predicted"/>
<accession>A0A365Y2G7</accession>
<dbReference type="Proteomes" id="UP000253410">
    <property type="component" value="Unassembled WGS sequence"/>
</dbReference>
<dbReference type="SUPFAM" id="SSF160574">
    <property type="entry name" value="BT0923-like"/>
    <property type="match status" value="1"/>
</dbReference>
<dbReference type="AlphaFoldDB" id="A0A365Y2G7"/>
<feature type="signal peptide" evidence="1">
    <location>
        <begin position="1"/>
        <end position="19"/>
    </location>
</feature>
<organism evidence="3 4">
    <name type="scientific">Chitinophaga flava</name>
    <dbReference type="NCBI Taxonomy" id="2259036"/>
    <lineage>
        <taxon>Bacteria</taxon>
        <taxon>Pseudomonadati</taxon>
        <taxon>Bacteroidota</taxon>
        <taxon>Chitinophagia</taxon>
        <taxon>Chitinophagales</taxon>
        <taxon>Chitinophagaceae</taxon>
        <taxon>Chitinophaga</taxon>
    </lineage>
</organism>
<feature type="domain" description="Putative beta-lactamase-inhibitor-like PepSY-like" evidence="2">
    <location>
        <begin position="53"/>
        <end position="135"/>
    </location>
</feature>
<evidence type="ECO:0000313" key="3">
    <source>
        <dbReference type="EMBL" id="RBL92065.1"/>
    </source>
</evidence>
<feature type="chain" id="PRO_5016925368" description="Putative beta-lactamase-inhibitor-like PepSY-like domain-containing protein" evidence="1">
    <location>
        <begin position="20"/>
        <end position="140"/>
    </location>
</feature>
<dbReference type="OrthoDB" id="1121502at2"/>
<dbReference type="RefSeq" id="WP_113614667.1">
    <property type="nucleotide sequence ID" value="NZ_QFFJ01000001.1"/>
</dbReference>
<evidence type="ECO:0000313" key="4">
    <source>
        <dbReference type="Proteomes" id="UP000253410"/>
    </source>
</evidence>
<dbReference type="Gene3D" id="3.10.450.360">
    <property type="match status" value="1"/>
</dbReference>
<dbReference type="InterPro" id="IPR021533">
    <property type="entry name" value="PepSY-like"/>
</dbReference>